<dbReference type="PANTHER" id="PTHR36113">
    <property type="entry name" value="LYASE, PUTATIVE-RELATED-RELATED"/>
    <property type="match status" value="1"/>
</dbReference>
<dbReference type="Pfam" id="PF00903">
    <property type="entry name" value="Glyoxalase"/>
    <property type="match status" value="1"/>
</dbReference>
<keyword evidence="2" id="KW-0808">Transferase</keyword>
<organism evidence="2">
    <name type="scientific">Vibrio coralliilyticus</name>
    <dbReference type="NCBI Taxonomy" id="190893"/>
    <lineage>
        <taxon>Bacteria</taxon>
        <taxon>Pseudomonadati</taxon>
        <taxon>Pseudomonadota</taxon>
        <taxon>Gammaproteobacteria</taxon>
        <taxon>Vibrionales</taxon>
        <taxon>Vibrionaceae</taxon>
        <taxon>Vibrio</taxon>
    </lineage>
</organism>
<name>A0A837G670_9VIBR</name>
<protein>
    <submittedName>
        <fullName evidence="2">Glutathione transferase</fullName>
    </submittedName>
</protein>
<dbReference type="InterPro" id="IPR004360">
    <property type="entry name" value="Glyas_Fos-R_dOase_dom"/>
</dbReference>
<evidence type="ECO:0000256" key="1">
    <source>
        <dbReference type="ARBA" id="ARBA00022723"/>
    </source>
</evidence>
<dbReference type="GO" id="GO:0016740">
    <property type="term" value="F:transferase activity"/>
    <property type="evidence" value="ECO:0007669"/>
    <property type="project" value="UniProtKB-KW"/>
</dbReference>
<accession>A0A837G670</accession>
<reference evidence="2" key="1">
    <citation type="journal article" date="2015" name="BMC Genomics">
        <title>Genome mining reveals unlocked bioactive potential of marine Gram-negative bacteria.</title>
        <authorList>
            <person name="Machado H."/>
            <person name="Sonnenschein E.C."/>
            <person name="Melchiorsen J."/>
            <person name="Gram L."/>
        </authorList>
    </citation>
    <scope>NUCLEOTIDE SEQUENCE</scope>
    <source>
        <strain evidence="2">S2052</strain>
    </source>
</reference>
<dbReference type="InterPro" id="IPR029068">
    <property type="entry name" value="Glyas_Bleomycin-R_OHBP_Dase"/>
</dbReference>
<dbReference type="PANTHER" id="PTHR36113:SF6">
    <property type="entry name" value="FOSFOMYCIN RESISTANCE PROTEIN FOSX"/>
    <property type="match status" value="1"/>
</dbReference>
<dbReference type="SUPFAM" id="SSF54593">
    <property type="entry name" value="Glyoxalase/Bleomycin resistance protein/Dihydroxybiphenyl dioxygenase"/>
    <property type="match status" value="1"/>
</dbReference>
<dbReference type="PROSITE" id="PS00934">
    <property type="entry name" value="GLYOXALASE_I_1"/>
    <property type="match status" value="1"/>
</dbReference>
<dbReference type="Gene3D" id="3.10.180.10">
    <property type="entry name" value="2,3-Dihydroxybiphenyl 1,2-Dioxygenase, domain 1"/>
    <property type="match status" value="1"/>
</dbReference>
<comment type="caution">
    <text evidence="2">The sequence shown here is derived from an EMBL/GenBank/DDBJ whole genome shotgun (WGS) entry which is preliminary data.</text>
</comment>
<dbReference type="InterPro" id="IPR037523">
    <property type="entry name" value="VOC_core"/>
</dbReference>
<proteinExistence type="predicted"/>
<dbReference type="AlphaFoldDB" id="A0A837G670"/>
<dbReference type="NCBIfam" id="NF000496">
    <property type="entry name" value="Fos_GSH"/>
    <property type="match status" value="1"/>
</dbReference>
<dbReference type="PROSITE" id="PS51819">
    <property type="entry name" value="VOC"/>
    <property type="match status" value="1"/>
</dbReference>
<dbReference type="GO" id="GO:0046872">
    <property type="term" value="F:metal ion binding"/>
    <property type="evidence" value="ECO:0007669"/>
    <property type="project" value="UniProtKB-KW"/>
</dbReference>
<dbReference type="GO" id="GO:0004462">
    <property type="term" value="F:lactoylglutathione lyase activity"/>
    <property type="evidence" value="ECO:0007669"/>
    <property type="project" value="InterPro"/>
</dbReference>
<dbReference type="EMBL" id="JXXR01000016">
    <property type="protein sequence ID" value="KJY71402.1"/>
    <property type="molecule type" value="Genomic_DNA"/>
</dbReference>
<dbReference type="CDD" id="cd07244">
    <property type="entry name" value="FosA"/>
    <property type="match status" value="1"/>
</dbReference>
<dbReference type="InterPro" id="IPR051332">
    <property type="entry name" value="Fosfomycin_Res_Enzymes"/>
</dbReference>
<dbReference type="InterPro" id="IPR018146">
    <property type="entry name" value="Glyoxalase_1_CS"/>
</dbReference>
<gene>
    <name evidence="2" type="ORF">TW71_15440</name>
</gene>
<evidence type="ECO:0000313" key="2">
    <source>
        <dbReference type="EMBL" id="KJY71402.1"/>
    </source>
</evidence>
<keyword evidence="1" id="KW-0479">Metal-binding</keyword>
<dbReference type="RefSeq" id="WP_045986482.1">
    <property type="nucleotide sequence ID" value="NZ_CP063052.1"/>
</dbReference>
<sequence length="134" mass="15231">MITGLNHITLAVSNVERSLDFYTHVLGFEGEVIWEKGAYLSIGELWLCLSLDSPCPKTDYSHIAFNVAEEDFATLCEHLKKHKAEQWKSNQSEGSSVYILDPDGHKLEIHCGNLESRLKSLKSKPYRGLKWLKP</sequence>